<dbReference type="Proteomes" id="UP001515480">
    <property type="component" value="Unassembled WGS sequence"/>
</dbReference>
<feature type="chain" id="PRO_5044271492" description="DUF6816 domain-containing protein" evidence="1">
    <location>
        <begin position="17"/>
        <end position="306"/>
    </location>
</feature>
<evidence type="ECO:0000313" key="3">
    <source>
        <dbReference type="EMBL" id="KAL1498564.1"/>
    </source>
</evidence>
<proteinExistence type="predicted"/>
<accession>A0AB34IE79</accession>
<evidence type="ECO:0000259" key="2">
    <source>
        <dbReference type="Pfam" id="PF20670"/>
    </source>
</evidence>
<comment type="caution">
    <text evidence="3">The sequence shown here is derived from an EMBL/GenBank/DDBJ whole genome shotgun (WGS) entry which is preliminary data.</text>
</comment>
<dbReference type="EMBL" id="JBGBPQ010000027">
    <property type="protein sequence ID" value="KAL1498564.1"/>
    <property type="molecule type" value="Genomic_DNA"/>
</dbReference>
<name>A0AB34IE79_PRYPA</name>
<evidence type="ECO:0000256" key="1">
    <source>
        <dbReference type="SAM" id="SignalP"/>
    </source>
</evidence>
<keyword evidence="1" id="KW-0732">Signal</keyword>
<sequence length="306" mass="33407">MASLCLLLASAPPALTARPQLVSRRAALFGLGACHPTLHSAAAAQLPSLRATLHTTRNDAPLSSSLIARPAYGVQAPDVYYPEWALGRWKVTSTLSSVRAPLGTALFAPRRNGTAALLQAREEIGKPLRYEARWRRDAEGRVVVDRRFCVESISRAAMGEGAVQEAEEDGPNHLIMYLTPSGAGGALYRADLNVVARRVDEQEGEGAFACAETTRQTIVLVPSEKYARATPPPPLIKEVETICTYDRVSRDVIQAEQRTATFLVGDALYTGEQTFAEQQAGLMSRRSDGTMLAVDLRHYDLKYERI</sequence>
<dbReference type="AlphaFoldDB" id="A0AB34IE79"/>
<organism evidence="3 4">
    <name type="scientific">Prymnesium parvum</name>
    <name type="common">Toxic golden alga</name>
    <dbReference type="NCBI Taxonomy" id="97485"/>
    <lineage>
        <taxon>Eukaryota</taxon>
        <taxon>Haptista</taxon>
        <taxon>Haptophyta</taxon>
        <taxon>Prymnesiophyceae</taxon>
        <taxon>Prymnesiales</taxon>
        <taxon>Prymnesiaceae</taxon>
        <taxon>Prymnesium</taxon>
    </lineage>
</organism>
<dbReference type="InterPro" id="IPR049213">
    <property type="entry name" value="DUF6816"/>
</dbReference>
<reference evidence="3 4" key="1">
    <citation type="journal article" date="2024" name="Science">
        <title>Giant polyketide synthase enzymes in the biosynthesis of giant marine polyether toxins.</title>
        <authorList>
            <person name="Fallon T.R."/>
            <person name="Shende V.V."/>
            <person name="Wierzbicki I.H."/>
            <person name="Pendleton A.L."/>
            <person name="Watervoot N.F."/>
            <person name="Auber R.P."/>
            <person name="Gonzalez D.J."/>
            <person name="Wisecaver J.H."/>
            <person name="Moore B.S."/>
        </authorList>
    </citation>
    <scope>NUCLEOTIDE SEQUENCE [LARGE SCALE GENOMIC DNA]</scope>
    <source>
        <strain evidence="3 4">12B1</strain>
    </source>
</reference>
<gene>
    <name evidence="3" type="ORF">AB1Y20_013883</name>
</gene>
<feature type="domain" description="DUF6816" evidence="2">
    <location>
        <begin position="76"/>
        <end position="263"/>
    </location>
</feature>
<feature type="signal peptide" evidence="1">
    <location>
        <begin position="1"/>
        <end position="16"/>
    </location>
</feature>
<keyword evidence="4" id="KW-1185">Reference proteome</keyword>
<dbReference type="Pfam" id="PF20670">
    <property type="entry name" value="DUF6816"/>
    <property type="match status" value="1"/>
</dbReference>
<protein>
    <recommendedName>
        <fullName evidence="2">DUF6816 domain-containing protein</fullName>
    </recommendedName>
</protein>
<evidence type="ECO:0000313" key="4">
    <source>
        <dbReference type="Proteomes" id="UP001515480"/>
    </source>
</evidence>